<evidence type="ECO:0000259" key="2">
    <source>
        <dbReference type="PROSITE" id="PS51898"/>
    </source>
</evidence>
<sequence length="199" mass="23102">MLGYYKKKGLLDKTPFIEKLPEPEPKDLWLERRDIEAILQACETPHVALFIHIALNTAGRKQAILELTWDRIDHNIGIIDLNDPNRMRTKKRRAIIPIAEEFADILRRARKKTVSDYVIEFRGKNVRDVKKAFMRTCQKAVNAQRELALKEPNQQERQELILSATRLSKTTPHTLRHTVASWMAQKGVDMTIISKIPRS</sequence>
<keyword evidence="1" id="KW-0233">DNA recombination</keyword>
<dbReference type="AlphaFoldDB" id="A0A3B0RG72"/>
<accession>A0A3B0RG72</accession>
<dbReference type="InterPro" id="IPR013762">
    <property type="entry name" value="Integrase-like_cat_sf"/>
</dbReference>
<gene>
    <name evidence="3" type="ORF">MNBD_ALPHA02-135</name>
</gene>
<organism evidence="3">
    <name type="scientific">hydrothermal vent metagenome</name>
    <dbReference type="NCBI Taxonomy" id="652676"/>
    <lineage>
        <taxon>unclassified sequences</taxon>
        <taxon>metagenomes</taxon>
        <taxon>ecological metagenomes</taxon>
    </lineage>
</organism>
<dbReference type="SUPFAM" id="SSF56349">
    <property type="entry name" value="DNA breaking-rejoining enzymes"/>
    <property type="match status" value="1"/>
</dbReference>
<dbReference type="CDD" id="cd00796">
    <property type="entry name" value="INT_Rci_Hp1_C"/>
    <property type="match status" value="1"/>
</dbReference>
<dbReference type="InterPro" id="IPR002104">
    <property type="entry name" value="Integrase_catalytic"/>
</dbReference>
<evidence type="ECO:0000256" key="1">
    <source>
        <dbReference type="ARBA" id="ARBA00023172"/>
    </source>
</evidence>
<dbReference type="GO" id="GO:0006310">
    <property type="term" value="P:DNA recombination"/>
    <property type="evidence" value="ECO:0007669"/>
    <property type="project" value="UniProtKB-KW"/>
</dbReference>
<proteinExistence type="predicted"/>
<evidence type="ECO:0000313" key="3">
    <source>
        <dbReference type="EMBL" id="VAV90727.1"/>
    </source>
</evidence>
<dbReference type="EMBL" id="UOED01000062">
    <property type="protein sequence ID" value="VAV90727.1"/>
    <property type="molecule type" value="Genomic_DNA"/>
</dbReference>
<protein>
    <recommendedName>
        <fullName evidence="2">Tyr recombinase domain-containing protein</fullName>
    </recommendedName>
</protein>
<dbReference type="Gene3D" id="1.10.443.10">
    <property type="entry name" value="Intergrase catalytic core"/>
    <property type="match status" value="1"/>
</dbReference>
<dbReference type="PROSITE" id="PS51898">
    <property type="entry name" value="TYR_RECOMBINASE"/>
    <property type="match status" value="1"/>
</dbReference>
<dbReference type="InterPro" id="IPR011010">
    <property type="entry name" value="DNA_brk_join_enz"/>
</dbReference>
<dbReference type="Pfam" id="PF00589">
    <property type="entry name" value="Phage_integrase"/>
    <property type="match status" value="1"/>
</dbReference>
<name>A0A3B0RG72_9ZZZZ</name>
<dbReference type="GO" id="GO:0015074">
    <property type="term" value="P:DNA integration"/>
    <property type="evidence" value="ECO:0007669"/>
    <property type="project" value="InterPro"/>
</dbReference>
<dbReference type="GO" id="GO:0003677">
    <property type="term" value="F:DNA binding"/>
    <property type="evidence" value="ECO:0007669"/>
    <property type="project" value="InterPro"/>
</dbReference>
<feature type="domain" description="Tyr recombinase" evidence="2">
    <location>
        <begin position="23"/>
        <end position="199"/>
    </location>
</feature>
<reference evidence="3" key="1">
    <citation type="submission" date="2018-06" db="EMBL/GenBank/DDBJ databases">
        <authorList>
            <person name="Zhirakovskaya E."/>
        </authorList>
    </citation>
    <scope>NUCLEOTIDE SEQUENCE</scope>
</reference>